<dbReference type="EMBL" id="OD566397">
    <property type="protein sequence ID" value="CAD7443903.1"/>
    <property type="molecule type" value="Genomic_DNA"/>
</dbReference>
<gene>
    <name evidence="1" type="ORF">TBIB3V08_LOCUS6299</name>
</gene>
<name>A0A7R9I391_9NEOP</name>
<evidence type="ECO:0000313" key="1">
    <source>
        <dbReference type="EMBL" id="CAD7443903.1"/>
    </source>
</evidence>
<accession>A0A7R9I391</accession>
<protein>
    <submittedName>
        <fullName evidence="1">Uncharacterized protein</fullName>
    </submittedName>
</protein>
<proteinExistence type="predicted"/>
<sequence>MEWASFAYETGPFHFGLVVTRKESFLLVLKDGDCYRDSILQSLGQGFLTGCKLQMLSQDLCDRRLTVGC</sequence>
<organism evidence="1">
    <name type="scientific">Timema bartmani</name>
    <dbReference type="NCBI Taxonomy" id="61472"/>
    <lineage>
        <taxon>Eukaryota</taxon>
        <taxon>Metazoa</taxon>
        <taxon>Ecdysozoa</taxon>
        <taxon>Arthropoda</taxon>
        <taxon>Hexapoda</taxon>
        <taxon>Insecta</taxon>
        <taxon>Pterygota</taxon>
        <taxon>Neoptera</taxon>
        <taxon>Polyneoptera</taxon>
        <taxon>Phasmatodea</taxon>
        <taxon>Timematodea</taxon>
        <taxon>Timematoidea</taxon>
        <taxon>Timematidae</taxon>
        <taxon>Timema</taxon>
    </lineage>
</organism>
<dbReference type="AlphaFoldDB" id="A0A7R9I391"/>
<reference evidence="1" key="1">
    <citation type="submission" date="2020-11" db="EMBL/GenBank/DDBJ databases">
        <authorList>
            <person name="Tran Van P."/>
        </authorList>
    </citation>
    <scope>NUCLEOTIDE SEQUENCE</scope>
</reference>